<comment type="caution">
    <text evidence="1">The sequence shown here is derived from an EMBL/GenBank/DDBJ whole genome shotgun (WGS) entry which is preliminary data.</text>
</comment>
<evidence type="ECO:0000313" key="1">
    <source>
        <dbReference type="EMBL" id="KAA6394907.1"/>
    </source>
</evidence>
<sequence length="108" mass="11849">MSLCCVSTARDNSMLIGLFERGDAAIGVRTGIILELIVSEDQEVDIEGLVDNQQTCGQGCIVIYYYYQLMSQGQPVVLQGGVGYFGYCLRVGVLFDFHEQDVLTNKGV</sequence>
<gene>
    <name evidence="1" type="ORF">EZS28_009561</name>
</gene>
<evidence type="ECO:0000313" key="2">
    <source>
        <dbReference type="Proteomes" id="UP000324800"/>
    </source>
</evidence>
<dbReference type="Proteomes" id="UP000324800">
    <property type="component" value="Unassembled WGS sequence"/>
</dbReference>
<organism evidence="1 2">
    <name type="scientific">Streblomastix strix</name>
    <dbReference type="NCBI Taxonomy" id="222440"/>
    <lineage>
        <taxon>Eukaryota</taxon>
        <taxon>Metamonada</taxon>
        <taxon>Preaxostyla</taxon>
        <taxon>Oxymonadida</taxon>
        <taxon>Streblomastigidae</taxon>
        <taxon>Streblomastix</taxon>
    </lineage>
</organism>
<dbReference type="EMBL" id="SNRW01001815">
    <property type="protein sequence ID" value="KAA6394907.1"/>
    <property type="molecule type" value="Genomic_DNA"/>
</dbReference>
<accession>A0A5J4WIU1</accession>
<proteinExistence type="predicted"/>
<protein>
    <submittedName>
        <fullName evidence="1">Uncharacterized protein</fullName>
    </submittedName>
</protein>
<dbReference type="AlphaFoldDB" id="A0A5J4WIU1"/>
<name>A0A5J4WIU1_9EUKA</name>
<reference evidence="1 2" key="1">
    <citation type="submission" date="2019-03" db="EMBL/GenBank/DDBJ databases">
        <title>Single cell metagenomics reveals metabolic interactions within the superorganism composed of flagellate Streblomastix strix and complex community of Bacteroidetes bacteria on its surface.</title>
        <authorList>
            <person name="Treitli S.C."/>
            <person name="Kolisko M."/>
            <person name="Husnik F."/>
            <person name="Keeling P."/>
            <person name="Hampl V."/>
        </authorList>
    </citation>
    <scope>NUCLEOTIDE SEQUENCE [LARGE SCALE GENOMIC DNA]</scope>
    <source>
        <strain evidence="1">ST1C</strain>
    </source>
</reference>